<evidence type="ECO:0000256" key="1">
    <source>
        <dbReference type="SAM" id="MobiDB-lite"/>
    </source>
</evidence>
<dbReference type="EMBL" id="LSYV01000157">
    <property type="protein sequence ID" value="KXZ42360.1"/>
    <property type="molecule type" value="Genomic_DNA"/>
</dbReference>
<evidence type="ECO:0000313" key="3">
    <source>
        <dbReference type="Proteomes" id="UP000075714"/>
    </source>
</evidence>
<dbReference type="Proteomes" id="UP000075714">
    <property type="component" value="Unassembled WGS sequence"/>
</dbReference>
<feature type="region of interest" description="Disordered" evidence="1">
    <location>
        <begin position="30"/>
        <end position="60"/>
    </location>
</feature>
<reference evidence="3" key="1">
    <citation type="journal article" date="2016" name="Nat. Commun.">
        <title>The Gonium pectorale genome demonstrates co-option of cell cycle regulation during the evolution of multicellularity.</title>
        <authorList>
            <person name="Hanschen E.R."/>
            <person name="Marriage T.N."/>
            <person name="Ferris P.J."/>
            <person name="Hamaji T."/>
            <person name="Toyoda A."/>
            <person name="Fujiyama A."/>
            <person name="Neme R."/>
            <person name="Noguchi H."/>
            <person name="Minakuchi Y."/>
            <person name="Suzuki M."/>
            <person name="Kawai-Toyooka H."/>
            <person name="Smith D.R."/>
            <person name="Sparks H."/>
            <person name="Anderson J."/>
            <person name="Bakaric R."/>
            <person name="Luria V."/>
            <person name="Karger A."/>
            <person name="Kirschner M.W."/>
            <person name="Durand P.M."/>
            <person name="Michod R.E."/>
            <person name="Nozaki H."/>
            <person name="Olson B.J."/>
        </authorList>
    </citation>
    <scope>NUCLEOTIDE SEQUENCE [LARGE SCALE GENOMIC DNA]</scope>
    <source>
        <strain evidence="3">NIES-2863</strain>
    </source>
</reference>
<name>A0A150FZ79_GONPE</name>
<evidence type="ECO:0000313" key="2">
    <source>
        <dbReference type="EMBL" id="KXZ42360.1"/>
    </source>
</evidence>
<sequence>MPPHAATQPSTFRFHSYGLLRSAQRRPRAAVTVWASKRSKERGREASGGDGKRKRGIKELPEVIYRFTSGTSAVVIDTATGATSTIVLKQRPASNPVASFDDRDLDPASSSVVVPDRILPPRGGAAAHPLSSIDGDDHHHAPTSPTKADPRRGAGASSNGAPHTHTHGTGTGSNGANGAPDGSSSATADGGGGGGGGDDAAGLDAYGAALRSLEILCDPDSGHCRLTPSPGP</sequence>
<proteinExistence type="predicted"/>
<dbReference type="AlphaFoldDB" id="A0A150FZ79"/>
<keyword evidence="3" id="KW-1185">Reference proteome</keyword>
<feature type="compositionally biased region" description="Low complexity" evidence="1">
    <location>
        <begin position="176"/>
        <end position="188"/>
    </location>
</feature>
<protein>
    <submittedName>
        <fullName evidence="2">Uncharacterized protein</fullName>
    </submittedName>
</protein>
<gene>
    <name evidence="2" type="ORF">GPECTOR_157g98</name>
</gene>
<feature type="compositionally biased region" description="Basic and acidic residues" evidence="1">
    <location>
        <begin position="42"/>
        <end position="60"/>
    </location>
</feature>
<accession>A0A150FZ79</accession>
<comment type="caution">
    <text evidence="2">The sequence shown here is derived from an EMBL/GenBank/DDBJ whole genome shotgun (WGS) entry which is preliminary data.</text>
</comment>
<organism evidence="2 3">
    <name type="scientific">Gonium pectorale</name>
    <name type="common">Green alga</name>
    <dbReference type="NCBI Taxonomy" id="33097"/>
    <lineage>
        <taxon>Eukaryota</taxon>
        <taxon>Viridiplantae</taxon>
        <taxon>Chlorophyta</taxon>
        <taxon>core chlorophytes</taxon>
        <taxon>Chlorophyceae</taxon>
        <taxon>CS clade</taxon>
        <taxon>Chlamydomonadales</taxon>
        <taxon>Volvocaceae</taxon>
        <taxon>Gonium</taxon>
    </lineage>
</organism>
<feature type="compositionally biased region" description="Gly residues" evidence="1">
    <location>
        <begin position="189"/>
        <end position="199"/>
    </location>
</feature>
<feature type="region of interest" description="Disordered" evidence="1">
    <location>
        <begin position="95"/>
        <end position="203"/>
    </location>
</feature>